<name>A0A150JHZ2_9EURY</name>
<evidence type="ECO:0000313" key="2">
    <source>
        <dbReference type="EMBL" id="KYC54210.1"/>
    </source>
</evidence>
<protein>
    <submittedName>
        <fullName evidence="3">Uncharacterized protein</fullName>
    </submittedName>
</protein>
<feature type="compositionally biased region" description="Basic and acidic residues" evidence="1">
    <location>
        <begin position="112"/>
        <end position="125"/>
    </location>
</feature>
<gene>
    <name evidence="2" type="ORF">AN188_01219</name>
    <name evidence="3" type="ORF">APG09_00846</name>
</gene>
<feature type="region of interest" description="Disordered" evidence="1">
    <location>
        <begin position="85"/>
        <end position="125"/>
    </location>
</feature>
<organism evidence="3">
    <name type="scientific">Candidatus Methanofastidiosum methylothiophilum</name>
    <dbReference type="NCBI Taxonomy" id="1705564"/>
    <lineage>
        <taxon>Archaea</taxon>
        <taxon>Methanobacteriati</taxon>
        <taxon>Methanobacteriota</taxon>
        <taxon>Stenosarchaea group</taxon>
        <taxon>Candidatus Methanofastidiosia</taxon>
        <taxon>Candidatus Methanofastidiosales</taxon>
        <taxon>Candidatus Methanofastidiosaceae</taxon>
        <taxon>Candidatus Methanofastidiosum</taxon>
    </lineage>
</organism>
<evidence type="ECO:0000313" key="3">
    <source>
        <dbReference type="EMBL" id="KYC57820.1"/>
    </source>
</evidence>
<evidence type="ECO:0000256" key="1">
    <source>
        <dbReference type="SAM" id="MobiDB-lite"/>
    </source>
</evidence>
<accession>A0A150JAI7</accession>
<dbReference type="EMBL" id="LNJE01000008">
    <property type="protein sequence ID" value="KYC57820.1"/>
    <property type="molecule type" value="Genomic_DNA"/>
</dbReference>
<dbReference type="Proteomes" id="UP000092420">
    <property type="component" value="Unassembled WGS sequence"/>
</dbReference>
<evidence type="ECO:0000313" key="4">
    <source>
        <dbReference type="Proteomes" id="UP000092420"/>
    </source>
</evidence>
<dbReference type="AlphaFoldDB" id="A0A150JHZ2"/>
<feature type="compositionally biased region" description="Low complexity" evidence="1">
    <location>
        <begin position="95"/>
        <end position="107"/>
    </location>
</feature>
<accession>A0A150JKQ9</accession>
<comment type="caution">
    <text evidence="3">The sequence shown here is derived from an EMBL/GenBank/DDBJ whole genome shotgun (WGS) entry which is preliminary data.</text>
</comment>
<feature type="compositionally biased region" description="Basic and acidic residues" evidence="1">
    <location>
        <begin position="85"/>
        <end position="94"/>
    </location>
</feature>
<reference evidence="3 4" key="1">
    <citation type="journal article" date="2016" name="ISME J.">
        <title>Chasing the elusive Euryarchaeota class WSA2: genomes reveal a uniquely fastidious methyl-reducing methanogen.</title>
        <authorList>
            <person name="Nobu M.K."/>
            <person name="Narihiro T."/>
            <person name="Kuroda K."/>
            <person name="Mei R."/>
            <person name="Liu W.T."/>
        </authorList>
    </citation>
    <scope>NUCLEOTIDE SEQUENCE [LARGE SCALE GENOMIC DNA]</scope>
    <source>
        <strain evidence="2">ADurb1013_Bin02101</strain>
        <strain evidence="3">ADurb1213_Bin02801</strain>
    </source>
</reference>
<proteinExistence type="predicted"/>
<dbReference type="EMBL" id="LNJB01000016">
    <property type="protein sequence ID" value="KYC54210.1"/>
    <property type="molecule type" value="Genomic_DNA"/>
</dbReference>
<sequence length="125" mass="14366">MGDKPTITMAERNKMIMDLRKQFTEKYVKELKEQHPDWSDSKIRGVAENMAQKEVSKNTQWNVDVVEKGKVVYKAGKGEEVIIKREQATTKVEQKTTQSTQTTTKTTAPKKSLKDMLSDAFKKKK</sequence>
<accession>A0A150JHZ2</accession>